<dbReference type="Pfam" id="PF05258">
    <property type="entry name" value="DciA"/>
    <property type="match status" value="1"/>
</dbReference>
<dbReference type="AlphaFoldDB" id="A0A381Z3Z4"/>
<protein>
    <recommendedName>
        <fullName evidence="2">DUF721 domain-containing protein</fullName>
    </recommendedName>
</protein>
<dbReference type="EMBL" id="UINC01019841">
    <property type="protein sequence ID" value="SVA83899.1"/>
    <property type="molecule type" value="Genomic_DNA"/>
</dbReference>
<sequence>MHIKNNIKQKTFYIQGLRSFKNSLPKNVKKILNKKGFVYSEILNRWNYLVGNEISKVSFPKTFKPSGKNAPGILIISVQRGNEVNVEFSKNTIIEKINGFFGYKILNNVRLETFNNLKENINKKKMHISANNKAKFKDSLKSLNNEKIKKSLIELINVIQK</sequence>
<proteinExistence type="predicted"/>
<name>A0A381Z3Z4_9ZZZZ</name>
<organism evidence="1">
    <name type="scientific">marine metagenome</name>
    <dbReference type="NCBI Taxonomy" id="408172"/>
    <lineage>
        <taxon>unclassified sequences</taxon>
        <taxon>metagenomes</taxon>
        <taxon>ecological metagenomes</taxon>
    </lineage>
</organism>
<evidence type="ECO:0000313" key="1">
    <source>
        <dbReference type="EMBL" id="SVA83899.1"/>
    </source>
</evidence>
<dbReference type="InterPro" id="IPR007922">
    <property type="entry name" value="DciA-like"/>
</dbReference>
<accession>A0A381Z3Z4</accession>
<gene>
    <name evidence="1" type="ORF">METZ01_LOCUS136753</name>
</gene>
<reference evidence="1" key="1">
    <citation type="submission" date="2018-05" db="EMBL/GenBank/DDBJ databases">
        <authorList>
            <person name="Lanie J.A."/>
            <person name="Ng W.-L."/>
            <person name="Kazmierczak K.M."/>
            <person name="Andrzejewski T.M."/>
            <person name="Davidsen T.M."/>
            <person name="Wayne K.J."/>
            <person name="Tettelin H."/>
            <person name="Glass J.I."/>
            <person name="Rusch D."/>
            <person name="Podicherti R."/>
            <person name="Tsui H.-C.T."/>
            <person name="Winkler M.E."/>
        </authorList>
    </citation>
    <scope>NUCLEOTIDE SEQUENCE</scope>
</reference>
<evidence type="ECO:0008006" key="2">
    <source>
        <dbReference type="Google" id="ProtNLM"/>
    </source>
</evidence>